<evidence type="ECO:0000256" key="1">
    <source>
        <dbReference type="SAM" id="MobiDB-lite"/>
    </source>
</evidence>
<reference evidence="3 4" key="1">
    <citation type="submission" date="2016-06" db="EMBL/GenBank/DDBJ databases">
        <authorList>
            <person name="Kjaerup R.B."/>
            <person name="Dalgaard T.S."/>
            <person name="Juul-Madsen H.R."/>
        </authorList>
    </citation>
    <scope>NUCLEOTIDE SEQUENCE [LARGE SCALE GENOMIC DNA]</scope>
    <source>
        <strain evidence="3 4">DSM 43363</strain>
    </source>
</reference>
<gene>
    <name evidence="3" type="ORF">GA0070608_0774</name>
</gene>
<keyword evidence="2" id="KW-1133">Transmembrane helix</keyword>
<name>A0A1C6UAL7_9ACTN</name>
<evidence type="ECO:0000256" key="2">
    <source>
        <dbReference type="SAM" id="Phobius"/>
    </source>
</evidence>
<evidence type="ECO:0000313" key="4">
    <source>
        <dbReference type="Proteomes" id="UP000199343"/>
    </source>
</evidence>
<proteinExistence type="predicted"/>
<organism evidence="3 4">
    <name type="scientific">Micromonospora peucetia</name>
    <dbReference type="NCBI Taxonomy" id="47871"/>
    <lineage>
        <taxon>Bacteria</taxon>
        <taxon>Bacillati</taxon>
        <taxon>Actinomycetota</taxon>
        <taxon>Actinomycetes</taxon>
        <taxon>Micromonosporales</taxon>
        <taxon>Micromonosporaceae</taxon>
        <taxon>Micromonospora</taxon>
    </lineage>
</organism>
<feature type="region of interest" description="Disordered" evidence="1">
    <location>
        <begin position="317"/>
        <end position="350"/>
    </location>
</feature>
<dbReference type="EMBL" id="FMIC01000002">
    <property type="protein sequence ID" value="SCL50919.1"/>
    <property type="molecule type" value="Genomic_DNA"/>
</dbReference>
<sequence length="350" mass="36292">MRFVRMLAAMLLLTVGITALLAGGGLALLARQADPGGAFSARFETVRTSGHAVVVRDVDELLRAEAPFARSGQARLRLEARTPDGPAFVGLAPADEVRRWLDPVPYAEVRRVALARGPLPVRLEPAGLAPPAGAGPSAGLAPPAAPIGQPFWVREGIGALEWSPAELADRRLSLVVLRPDGRADLSLELRAGLRAGWTAPATAGLLAGGVLTVALALLLLRPVRPREVVFVVEPDQVPVLAGRLGVTSLSGLGAQPTRDSDRSRVAGRQLASVGAAATGSRPAIGPVPARRPATLADLAGSDPALRPPDVNLTLAWPPVVSEETADPVATRGRLRPATPDAGEPSTDDSR</sequence>
<protein>
    <submittedName>
        <fullName evidence="3">Uncharacterized protein</fullName>
    </submittedName>
</protein>
<dbReference type="STRING" id="47871.GA0070608_0774"/>
<keyword evidence="2" id="KW-0812">Transmembrane</keyword>
<dbReference type="Proteomes" id="UP000199343">
    <property type="component" value="Unassembled WGS sequence"/>
</dbReference>
<keyword evidence="2" id="KW-0472">Membrane</keyword>
<dbReference type="RefSeq" id="WP_411970771.1">
    <property type="nucleotide sequence ID" value="NZ_CP109071.1"/>
</dbReference>
<accession>A0A1C6UAL7</accession>
<dbReference type="AlphaFoldDB" id="A0A1C6UAL7"/>
<evidence type="ECO:0000313" key="3">
    <source>
        <dbReference type="EMBL" id="SCL50919.1"/>
    </source>
</evidence>
<feature type="transmembrane region" description="Helical" evidence="2">
    <location>
        <begin position="197"/>
        <end position="220"/>
    </location>
</feature>